<dbReference type="SMART" id="SM00326">
    <property type="entry name" value="SH3"/>
    <property type="match status" value="1"/>
</dbReference>
<dbReference type="InterPro" id="IPR001452">
    <property type="entry name" value="SH3_domain"/>
</dbReference>
<dbReference type="SMART" id="SM00233">
    <property type="entry name" value="PH"/>
    <property type="match status" value="1"/>
</dbReference>
<organism evidence="6 7">
    <name type="scientific">Furculomyces boomerangus</name>
    <dbReference type="NCBI Taxonomy" id="61424"/>
    <lineage>
        <taxon>Eukaryota</taxon>
        <taxon>Fungi</taxon>
        <taxon>Fungi incertae sedis</taxon>
        <taxon>Zoopagomycota</taxon>
        <taxon>Kickxellomycotina</taxon>
        <taxon>Harpellomycetes</taxon>
        <taxon>Harpellales</taxon>
        <taxon>Harpellaceae</taxon>
        <taxon>Furculomyces</taxon>
    </lineage>
</organism>
<evidence type="ECO:0000256" key="2">
    <source>
        <dbReference type="PROSITE-ProRule" id="PRU00192"/>
    </source>
</evidence>
<feature type="domain" description="PH" evidence="5">
    <location>
        <begin position="956"/>
        <end position="1072"/>
    </location>
</feature>
<feature type="domain" description="SH3" evidence="4">
    <location>
        <begin position="2"/>
        <end position="65"/>
    </location>
</feature>
<keyword evidence="1 2" id="KW-0728">SH3 domain</keyword>
<feature type="compositionally biased region" description="Polar residues" evidence="3">
    <location>
        <begin position="688"/>
        <end position="698"/>
    </location>
</feature>
<evidence type="ECO:0008006" key="8">
    <source>
        <dbReference type="Google" id="ProtNLM"/>
    </source>
</evidence>
<dbReference type="EMBL" id="MBFT01000500">
    <property type="protein sequence ID" value="PVU90111.1"/>
    <property type="molecule type" value="Genomic_DNA"/>
</dbReference>
<sequence length="1209" mass="139451">MIKRDIVLVKYPYIPERSDELSLEIGDFLFVIERDDIYKDGWWKGQNINGEVGKFPKSYTSLAPRNFDISSYLYLKAKKKFQNKKKSEYLPSQNSNTMGYKKKMLSKENEKKEMDNQISKNQSFKVHSISTENLQSPCINGTESYTVGRSYIGKISEIDSCQKHESLKDKTFTSSRFGPGNNKLNKESVNTPRGTFEQKVNDVRKWNEYDSEKDKYSSSSKSSRKSDTNSSRSSIYRNFVTNRHQEIKDKDNIKRDYTKQTILSPKTSQYTVNSKGVRDIMNQRLEKNQRVYGDNEKTKKATENHKKPETHSYLQKKEFETSLKGSKIQNSIAHNIQKELSDKSASKHTTHQNKNIKLNKSNQRHIPIEDPTPTNKTFVKLPKKIHQNNHLPFPENVLKNDVNNNQVDIYSTKKKEGSLNVRKSPKKLHKTIKDNVSYTKGDRNIYERNSTRMVTQDSLKDIDRKLSEVIEVHNSQIFKDEQKNIKYSVLSLEKNKNLSPKKQIDLKIRSSGLKFQEDLKSESNVDKRQNVVFLKNKNPGNTFESYKNVPTKSFFYNKMISEETRVTKVAPCSVAISKSRSVGRCNNKTLTMLQKRKNPQSLWLFEKVKDLIKKTNMNPKILEKKLYPTNLSVKLGNNIFQGSSNNYMEKDNTFFRSNNEKIGSQEFSFNVYTRKISRENDISKKNSQRLSKNGNKKASTIIKRQDDQTKSIKTLEINQEIGTDTNKSSTIYQDKDSSTVNCIEELNNNNKNSYNQNITTGINQMHLNTKSSLIEFSGILETLDYMYPMSDFVNKKNEESNSVLENVSSSQGKGKLKVLKINNLGSSSMRNRGFRYSKVTDKSVNEHWKNKKRTPKSTQYSGFEISKSFQHSERPLFDLSLSFAEKNYLSYGTENIKNCNLLKDKSENSAGLKQLQENYHVSTENKGGSDTRVSFGSLTTDSKLESIKQDNKVVEEVVKEGWLEKRSDFFKGIWKNKYFKLTNTGVLYIYKNVLDKKPYLTLALEKYRVLTINSESMETPGIVLKPNTKKDYYKLFFKNGIHSKDNFKKIYLTHKLESEVYDWISSLRKATIRYRGVNVQSFVLRTIPLTDAAKLIRKKLYKSNTYALRSRRNLTESIFESIANLSKSVNRGLVEFTNSSSGDSGSREKAIMMSSFSPSSGFPFKKLKIPSNSNCIISPIRLTKVGSSENHDFRKLMASHKSGTPIIFF</sequence>
<evidence type="ECO:0000256" key="3">
    <source>
        <dbReference type="SAM" id="MobiDB-lite"/>
    </source>
</evidence>
<evidence type="ECO:0000313" key="6">
    <source>
        <dbReference type="EMBL" id="PVU90111.1"/>
    </source>
</evidence>
<feature type="region of interest" description="Disordered" evidence="3">
    <location>
        <begin position="680"/>
        <end position="705"/>
    </location>
</feature>
<keyword evidence="7" id="KW-1185">Reference proteome</keyword>
<dbReference type="Pfam" id="PF00169">
    <property type="entry name" value="PH"/>
    <property type="match status" value="1"/>
</dbReference>
<feature type="region of interest" description="Disordered" evidence="3">
    <location>
        <begin position="171"/>
        <end position="243"/>
    </location>
</feature>
<dbReference type="PROSITE" id="PS50003">
    <property type="entry name" value="PH_DOMAIN"/>
    <property type="match status" value="1"/>
</dbReference>
<accession>A0A2T9YCR0</accession>
<dbReference type="SUPFAM" id="SSF50729">
    <property type="entry name" value="PH domain-like"/>
    <property type="match status" value="1"/>
</dbReference>
<dbReference type="InterPro" id="IPR036028">
    <property type="entry name" value="SH3-like_dom_sf"/>
</dbReference>
<dbReference type="Pfam" id="PF14604">
    <property type="entry name" value="SH3_9"/>
    <property type="match status" value="1"/>
</dbReference>
<evidence type="ECO:0000259" key="4">
    <source>
        <dbReference type="PROSITE" id="PS50002"/>
    </source>
</evidence>
<dbReference type="Gene3D" id="2.30.29.30">
    <property type="entry name" value="Pleckstrin-homology domain (PH domain)/Phosphotyrosine-binding domain (PTB)"/>
    <property type="match status" value="1"/>
</dbReference>
<reference evidence="6 7" key="1">
    <citation type="journal article" date="2018" name="MBio">
        <title>Comparative Genomics Reveals the Core Gene Toolbox for the Fungus-Insect Symbiosis.</title>
        <authorList>
            <person name="Wang Y."/>
            <person name="Stata M."/>
            <person name="Wang W."/>
            <person name="Stajich J.E."/>
            <person name="White M.M."/>
            <person name="Moncalvo J.M."/>
        </authorList>
    </citation>
    <scope>NUCLEOTIDE SEQUENCE [LARGE SCALE GENOMIC DNA]</scope>
    <source>
        <strain evidence="6 7">AUS-77-4</strain>
    </source>
</reference>
<evidence type="ECO:0000256" key="1">
    <source>
        <dbReference type="ARBA" id="ARBA00022443"/>
    </source>
</evidence>
<dbReference type="OrthoDB" id="73680at2759"/>
<dbReference type="Proteomes" id="UP000245699">
    <property type="component" value="Unassembled WGS sequence"/>
</dbReference>
<feature type="compositionally biased region" description="Basic and acidic residues" evidence="3">
    <location>
        <begin position="199"/>
        <end position="216"/>
    </location>
</feature>
<dbReference type="CDD" id="cd00174">
    <property type="entry name" value="SH3"/>
    <property type="match status" value="1"/>
</dbReference>
<dbReference type="SUPFAM" id="SSF50044">
    <property type="entry name" value="SH3-domain"/>
    <property type="match status" value="1"/>
</dbReference>
<protein>
    <recommendedName>
        <fullName evidence="8">PH domain-containing protein</fullName>
    </recommendedName>
</protein>
<dbReference type="STRING" id="61424.A0A2T9YCR0"/>
<dbReference type="PROSITE" id="PS50002">
    <property type="entry name" value="SH3"/>
    <property type="match status" value="1"/>
</dbReference>
<gene>
    <name evidence="6" type="ORF">BB559_004783</name>
</gene>
<dbReference type="AlphaFoldDB" id="A0A2T9YCR0"/>
<proteinExistence type="predicted"/>
<dbReference type="InterPro" id="IPR001849">
    <property type="entry name" value="PH_domain"/>
</dbReference>
<evidence type="ECO:0000259" key="5">
    <source>
        <dbReference type="PROSITE" id="PS50003"/>
    </source>
</evidence>
<comment type="caution">
    <text evidence="6">The sequence shown here is derived from an EMBL/GenBank/DDBJ whole genome shotgun (WGS) entry which is preliminary data.</text>
</comment>
<dbReference type="InterPro" id="IPR011993">
    <property type="entry name" value="PH-like_dom_sf"/>
</dbReference>
<name>A0A2T9YCR0_9FUNG</name>
<evidence type="ECO:0000313" key="7">
    <source>
        <dbReference type="Proteomes" id="UP000245699"/>
    </source>
</evidence>
<dbReference type="Gene3D" id="2.30.30.40">
    <property type="entry name" value="SH3 Domains"/>
    <property type="match status" value="1"/>
</dbReference>